<dbReference type="PANTHER" id="PTHR12126:SF11">
    <property type="entry name" value="NADH DEHYDROGENASE [UBIQUINONE] 1 ALPHA SUBCOMPLEX SUBUNIT 9, MITOCHONDRIAL"/>
    <property type="match status" value="1"/>
</dbReference>
<gene>
    <name evidence="2" type="ORF">C273_04590</name>
</gene>
<dbReference type="AlphaFoldDB" id="K9ANT3"/>
<dbReference type="GO" id="GO:0044877">
    <property type="term" value="F:protein-containing complex binding"/>
    <property type="evidence" value="ECO:0007669"/>
    <property type="project" value="TreeGrafter"/>
</dbReference>
<dbReference type="eggNOG" id="COG0702">
    <property type="taxonomic scope" value="Bacteria"/>
</dbReference>
<sequence>MAKILLTEPETQLGYLLLQKLKQDYEVLAITNDVPLRPDEENVKWVQADLFSLREANQVLKDIDIGIYLVHSMTPNARLTQANFQDMDAMLADNFARASKRNGVKHIVYLSGLMPKHKILSKHLDSRRECEKILGSYGIPVTALRTGIIVGSNETSYSILENIVKRMPIIPLPKYAHNKTLPVAMEDVIDALNTIVNREADAHKIIDIGVKHHYTYKELFKITAQILKKKRIMFDMPIIPLWLSKFVISNIVPNDKATVYPLMDSLIHDMTRRPEHTEYPLSYGKLDLISSIMKTTSYQIKKVDLVKREAPKGVKSIQRFEIPTTYTMDDIALNYGRYLHAVTLSIVDSTIEEDCFTIRIPFLNIPIIVMAKDVEHSSPDRVLYYIKGGKLTNKKGIGNARLEFRRILDSNEVIIALQEFEPSLPWYVYKYTQALVHKIVMDLYRIYLNHWVNKHVETQTKTLDT</sequence>
<keyword evidence="3" id="KW-1185">Reference proteome</keyword>
<dbReference type="PANTHER" id="PTHR12126">
    <property type="entry name" value="NADH-UBIQUINONE OXIDOREDUCTASE 39 KDA SUBUNIT-RELATED"/>
    <property type="match status" value="1"/>
</dbReference>
<dbReference type="PATRIC" id="fig|1229783.3.peg.925"/>
<dbReference type="InterPro" id="IPR016040">
    <property type="entry name" value="NAD(P)-bd_dom"/>
</dbReference>
<comment type="caution">
    <text evidence="2">The sequence shown here is derived from an EMBL/GenBank/DDBJ whole genome shotgun (WGS) entry which is preliminary data.</text>
</comment>
<evidence type="ECO:0000313" key="2">
    <source>
        <dbReference type="EMBL" id="EKU49053.1"/>
    </source>
</evidence>
<dbReference type="InterPro" id="IPR036291">
    <property type="entry name" value="NAD(P)-bd_dom_sf"/>
</dbReference>
<evidence type="ECO:0000259" key="1">
    <source>
        <dbReference type="Pfam" id="PF13460"/>
    </source>
</evidence>
<dbReference type="STRING" id="1229783.C273_04590"/>
<proteinExistence type="predicted"/>
<protein>
    <recommendedName>
        <fullName evidence="1">NAD(P)-binding domain-containing protein</fullName>
    </recommendedName>
</protein>
<name>K9ANT3_9STAP</name>
<dbReference type="EMBL" id="AMSQ01000005">
    <property type="protein sequence ID" value="EKU49053.1"/>
    <property type="molecule type" value="Genomic_DNA"/>
</dbReference>
<feature type="domain" description="NAD(P)-binding" evidence="1">
    <location>
        <begin position="13"/>
        <end position="161"/>
    </location>
</feature>
<evidence type="ECO:0000313" key="3">
    <source>
        <dbReference type="Proteomes" id="UP000009885"/>
    </source>
</evidence>
<organism evidence="2 3">
    <name type="scientific">Staphylococcus massiliensis S46</name>
    <dbReference type="NCBI Taxonomy" id="1229783"/>
    <lineage>
        <taxon>Bacteria</taxon>
        <taxon>Bacillati</taxon>
        <taxon>Bacillota</taxon>
        <taxon>Bacilli</taxon>
        <taxon>Bacillales</taxon>
        <taxon>Staphylococcaceae</taxon>
        <taxon>Staphylococcus</taxon>
    </lineage>
</organism>
<dbReference type="OrthoDB" id="9774199at2"/>
<dbReference type="SUPFAM" id="SSF51735">
    <property type="entry name" value="NAD(P)-binding Rossmann-fold domains"/>
    <property type="match status" value="1"/>
</dbReference>
<accession>K9ANT3</accession>
<dbReference type="InterPro" id="IPR051207">
    <property type="entry name" value="ComplexI_NDUFA9_subunit"/>
</dbReference>
<dbReference type="Pfam" id="PF13460">
    <property type="entry name" value="NAD_binding_10"/>
    <property type="match status" value="1"/>
</dbReference>
<reference evidence="2 3" key="1">
    <citation type="journal article" date="2013" name="Genome Announc.">
        <title>Genome Sequence of Staphylococcus massiliensis Strain S46, Isolated from the Surface of Healthy Human Skin.</title>
        <authorList>
            <person name="Srivastav R."/>
            <person name="Singh A."/>
            <person name="Jangir P.K."/>
            <person name="Kumari C."/>
            <person name="Muduli S."/>
            <person name="Sharma R."/>
        </authorList>
    </citation>
    <scope>NUCLEOTIDE SEQUENCE [LARGE SCALE GENOMIC DNA]</scope>
    <source>
        <strain evidence="2 3">S46</strain>
    </source>
</reference>
<dbReference type="Gene3D" id="3.40.50.720">
    <property type="entry name" value="NAD(P)-binding Rossmann-like Domain"/>
    <property type="match status" value="1"/>
</dbReference>
<dbReference type="Proteomes" id="UP000009885">
    <property type="component" value="Unassembled WGS sequence"/>
</dbReference>